<dbReference type="InterPro" id="IPR017900">
    <property type="entry name" value="4Fe4S_Fe_S_CS"/>
</dbReference>
<feature type="domain" description="4Fe-4S ferredoxin-type" evidence="8">
    <location>
        <begin position="236"/>
        <end position="264"/>
    </location>
</feature>
<dbReference type="InterPro" id="IPR017896">
    <property type="entry name" value="4Fe4S_Fe-S-bd"/>
</dbReference>
<feature type="transmembrane region" description="Helical" evidence="7">
    <location>
        <begin position="144"/>
        <end position="161"/>
    </location>
</feature>
<keyword evidence="7" id="KW-0812">Transmembrane</keyword>
<proteinExistence type="predicted"/>
<organism evidence="9 10">
    <name type="scientific">Pendulispora brunnea</name>
    <dbReference type="NCBI Taxonomy" id="2905690"/>
    <lineage>
        <taxon>Bacteria</taxon>
        <taxon>Pseudomonadati</taxon>
        <taxon>Myxococcota</taxon>
        <taxon>Myxococcia</taxon>
        <taxon>Myxococcales</taxon>
        <taxon>Sorangiineae</taxon>
        <taxon>Pendulisporaceae</taxon>
        <taxon>Pendulispora</taxon>
    </lineage>
</organism>
<keyword evidence="10" id="KW-1185">Reference proteome</keyword>
<evidence type="ECO:0000256" key="6">
    <source>
        <dbReference type="ARBA" id="ARBA00023014"/>
    </source>
</evidence>
<evidence type="ECO:0000256" key="4">
    <source>
        <dbReference type="ARBA" id="ARBA00022982"/>
    </source>
</evidence>
<dbReference type="EMBL" id="CP089982">
    <property type="protein sequence ID" value="WXA91669.1"/>
    <property type="molecule type" value="Genomic_DNA"/>
</dbReference>
<dbReference type="NCBIfam" id="TIGR02745">
    <property type="entry name" value="ccoG_rdxA_fixG"/>
    <property type="match status" value="1"/>
</dbReference>
<evidence type="ECO:0000256" key="3">
    <source>
        <dbReference type="ARBA" id="ARBA00022723"/>
    </source>
</evidence>
<keyword evidence="4" id="KW-0249">Electron transport</keyword>
<dbReference type="PROSITE" id="PS00198">
    <property type="entry name" value="4FE4S_FER_1"/>
    <property type="match status" value="1"/>
</dbReference>
<gene>
    <name evidence="9" type="primary">ccoG</name>
    <name evidence="9" type="ORF">LZC95_35110</name>
</gene>
<feature type="transmembrane region" description="Helical" evidence="7">
    <location>
        <begin position="25"/>
        <end position="48"/>
    </location>
</feature>
<dbReference type="Pfam" id="PF11614">
    <property type="entry name" value="FixG_C"/>
    <property type="match status" value="1"/>
</dbReference>
<keyword evidence="6" id="KW-0411">Iron-sulfur</keyword>
<evidence type="ECO:0000259" key="8">
    <source>
        <dbReference type="PROSITE" id="PS51379"/>
    </source>
</evidence>
<feature type="transmembrane region" description="Helical" evidence="7">
    <location>
        <begin position="181"/>
        <end position="198"/>
    </location>
</feature>
<dbReference type="InterPro" id="IPR051684">
    <property type="entry name" value="Electron_Trans/Redox"/>
</dbReference>
<dbReference type="Gene3D" id="3.30.70.20">
    <property type="match status" value="1"/>
</dbReference>
<keyword evidence="5" id="KW-0408">Iron</keyword>
<accession>A0ABZ2K0T5</accession>
<dbReference type="Pfam" id="PF13746">
    <property type="entry name" value="Fer4_18"/>
    <property type="match status" value="1"/>
</dbReference>
<reference evidence="9 10" key="1">
    <citation type="submission" date="2021-12" db="EMBL/GenBank/DDBJ databases">
        <title>Discovery of the Pendulisporaceae a myxobacterial family with distinct sporulation behavior and unique specialized metabolism.</title>
        <authorList>
            <person name="Garcia R."/>
            <person name="Popoff A."/>
            <person name="Bader C.D."/>
            <person name="Loehr J."/>
            <person name="Walesch S."/>
            <person name="Walt C."/>
            <person name="Boldt J."/>
            <person name="Bunk B."/>
            <person name="Haeckl F.J.F.P.J."/>
            <person name="Gunesch A.P."/>
            <person name="Birkelbach J."/>
            <person name="Nuebel U."/>
            <person name="Pietschmann T."/>
            <person name="Bach T."/>
            <person name="Mueller R."/>
        </authorList>
    </citation>
    <scope>NUCLEOTIDE SEQUENCE [LARGE SCALE GENOMIC DNA]</scope>
    <source>
        <strain evidence="9 10">MSr12523</strain>
    </source>
</reference>
<dbReference type="InterPro" id="IPR013783">
    <property type="entry name" value="Ig-like_fold"/>
</dbReference>
<dbReference type="InterPro" id="IPR032879">
    <property type="entry name" value="FixG_C"/>
</dbReference>
<evidence type="ECO:0000256" key="1">
    <source>
        <dbReference type="ARBA" id="ARBA00022448"/>
    </source>
</evidence>
<dbReference type="Proteomes" id="UP001379533">
    <property type="component" value="Chromosome"/>
</dbReference>
<dbReference type="RefSeq" id="WP_394842290.1">
    <property type="nucleotide sequence ID" value="NZ_CP089982.1"/>
</dbReference>
<evidence type="ECO:0000313" key="9">
    <source>
        <dbReference type="EMBL" id="WXA91669.1"/>
    </source>
</evidence>
<keyword evidence="1" id="KW-0813">Transport</keyword>
<name>A0ABZ2K0T5_9BACT</name>
<sequence>MAGRKLPIVAPADVHGRYHRARHAVFALLIALWAVLPWVRLAGHPAIFLDVERRRFFFFGTTFNSQDAWLLFFLATGIGFGLVFMTAIAGRVFCGWMCPHTVFLEAVYRRIERWIEGPRERRLRAASAPWGAAKIARKVAVHSAYLLASYVIAHIVLSYFVSLPKMFEMVRTRPAEHPEAFAWAFGLTAILYFDLAHFRERLCTSFCPYGRLQGVLVDEDSLMVGYDTRRGEPRGKATAKDRGDCVDCKRCVVVCPTGIDIRQGPQLECIACTACIDACDDVMERLGRAPGLVRYDSTRGLAGARRRFWRPRIVLYTALGLVGLAAATTAAKSRSDFEAVLLRAPGAPYVVTPDSVYNAFDLHLVNKRGTRERFRIGVDAGTDVTAQVEPAEVELEPLSGTHVAVALRMPVERCRGDFRFRIRVERESGREMREVQATFLGGGR</sequence>
<protein>
    <submittedName>
        <fullName evidence="9">Cytochrome c oxidase accessory protein CcoG</fullName>
    </submittedName>
</protein>
<keyword evidence="7" id="KW-1133">Transmembrane helix</keyword>
<evidence type="ECO:0000313" key="10">
    <source>
        <dbReference type="Proteomes" id="UP001379533"/>
    </source>
</evidence>
<evidence type="ECO:0000256" key="7">
    <source>
        <dbReference type="SAM" id="Phobius"/>
    </source>
</evidence>
<dbReference type="Gene3D" id="2.60.40.10">
    <property type="entry name" value="Immunoglobulins"/>
    <property type="match status" value="1"/>
</dbReference>
<dbReference type="SUPFAM" id="SSF54862">
    <property type="entry name" value="4Fe-4S ferredoxins"/>
    <property type="match status" value="1"/>
</dbReference>
<dbReference type="PROSITE" id="PS51379">
    <property type="entry name" value="4FE4S_FER_2"/>
    <property type="match status" value="1"/>
</dbReference>
<keyword evidence="3" id="KW-0479">Metal-binding</keyword>
<dbReference type="InterPro" id="IPR014116">
    <property type="entry name" value="Cyt_c_oxidase_cbb3_FixG"/>
</dbReference>
<dbReference type="PANTHER" id="PTHR30176">
    <property type="entry name" value="FERREDOXIN-TYPE PROTEIN NAPH"/>
    <property type="match status" value="1"/>
</dbReference>
<evidence type="ECO:0000256" key="2">
    <source>
        <dbReference type="ARBA" id="ARBA00022485"/>
    </source>
</evidence>
<evidence type="ECO:0000256" key="5">
    <source>
        <dbReference type="ARBA" id="ARBA00023004"/>
    </source>
</evidence>
<keyword evidence="7" id="KW-0472">Membrane</keyword>
<dbReference type="Pfam" id="PF12801">
    <property type="entry name" value="Fer4_5"/>
    <property type="match status" value="1"/>
</dbReference>
<feature type="transmembrane region" description="Helical" evidence="7">
    <location>
        <begin position="313"/>
        <end position="331"/>
    </location>
</feature>
<feature type="transmembrane region" description="Helical" evidence="7">
    <location>
        <begin position="68"/>
        <end position="89"/>
    </location>
</feature>
<keyword evidence="2" id="KW-0004">4Fe-4S</keyword>
<dbReference type="PANTHER" id="PTHR30176:SF3">
    <property type="entry name" value="FERREDOXIN-TYPE PROTEIN NAPH"/>
    <property type="match status" value="1"/>
</dbReference>